<dbReference type="InterPro" id="IPR000182">
    <property type="entry name" value="GNAT_dom"/>
</dbReference>
<gene>
    <name evidence="2" type="primary">elaA</name>
    <name evidence="2" type="ORF">VAZ01S_014_00260</name>
</gene>
<evidence type="ECO:0000313" key="3">
    <source>
        <dbReference type="Proteomes" id="UP000016567"/>
    </source>
</evidence>
<dbReference type="EMBL" id="BATL01000014">
    <property type="protein sequence ID" value="GAD74738.1"/>
    <property type="molecule type" value="Genomic_DNA"/>
</dbReference>
<evidence type="ECO:0000259" key="1">
    <source>
        <dbReference type="PROSITE" id="PS51186"/>
    </source>
</evidence>
<dbReference type="Gene3D" id="3.40.630.30">
    <property type="match status" value="1"/>
</dbReference>
<dbReference type="STRING" id="1219077.VAZ01S_014_00260"/>
<keyword evidence="3" id="KW-1185">Reference proteome</keyword>
<proteinExistence type="predicted"/>
<dbReference type="CDD" id="cd04301">
    <property type="entry name" value="NAT_SF"/>
    <property type="match status" value="1"/>
</dbReference>
<protein>
    <submittedName>
        <fullName evidence="2">ElaA protein</fullName>
    </submittedName>
</protein>
<name>U3C8H5_9VIBR</name>
<dbReference type="GO" id="GO:0016747">
    <property type="term" value="F:acyltransferase activity, transferring groups other than amino-acyl groups"/>
    <property type="evidence" value="ECO:0007669"/>
    <property type="project" value="InterPro"/>
</dbReference>
<organism evidence="2 3">
    <name type="scientific">Vibrio azureus NBRC 104587</name>
    <dbReference type="NCBI Taxonomy" id="1219077"/>
    <lineage>
        <taxon>Bacteria</taxon>
        <taxon>Pseudomonadati</taxon>
        <taxon>Pseudomonadota</taxon>
        <taxon>Gammaproteobacteria</taxon>
        <taxon>Vibrionales</taxon>
        <taxon>Vibrionaceae</taxon>
        <taxon>Vibrio</taxon>
    </lineage>
</organism>
<dbReference type="InterPro" id="IPR016181">
    <property type="entry name" value="Acyl_CoA_acyltransferase"/>
</dbReference>
<sequence>MLYWKVSNFSTLTVFQLYDLLKLRVDVFIKEQNCPYNDLDDKDTDPNTLHILGYHGDKLVAYSRILPPGLGYPHEVHDQIPADANDIAIGRVVTSPACRGQGLGHQLMAFSVKTAKETWPGKSIFISSQAHLVQYYGQYGFEAATLPYEEDGLPMMGLKCSPMME</sequence>
<reference evidence="2 3" key="1">
    <citation type="submission" date="2013-09" db="EMBL/GenBank/DDBJ databases">
        <title>Whole genome shotgun sequence of Vibrio azureus NBRC 104587.</title>
        <authorList>
            <person name="Isaki S."/>
            <person name="Hosoyama A."/>
            <person name="Numata M."/>
            <person name="Hashimoto M."/>
            <person name="Hosoyama Y."/>
            <person name="Tsuchikane K."/>
            <person name="Noguchi M."/>
            <person name="Hirakata S."/>
            <person name="Ichikawa N."/>
            <person name="Ohji S."/>
            <person name="Yamazoe A."/>
            <person name="Fujita N."/>
        </authorList>
    </citation>
    <scope>NUCLEOTIDE SEQUENCE [LARGE SCALE GENOMIC DNA]</scope>
    <source>
        <strain evidence="2 3">NBRC 104587</strain>
    </source>
</reference>
<dbReference type="eggNOG" id="COG2153">
    <property type="taxonomic scope" value="Bacteria"/>
</dbReference>
<dbReference type="Pfam" id="PF13673">
    <property type="entry name" value="Acetyltransf_10"/>
    <property type="match status" value="1"/>
</dbReference>
<dbReference type="Proteomes" id="UP000016567">
    <property type="component" value="Unassembled WGS sequence"/>
</dbReference>
<dbReference type="SUPFAM" id="SSF55729">
    <property type="entry name" value="Acyl-CoA N-acyltransferases (Nat)"/>
    <property type="match status" value="1"/>
</dbReference>
<accession>U3C8H5</accession>
<dbReference type="AlphaFoldDB" id="U3C8H5"/>
<dbReference type="RefSeq" id="WP_021708518.1">
    <property type="nucleotide sequence ID" value="NZ_BAOB01000069.1"/>
</dbReference>
<dbReference type="OrthoDB" id="9796171at2"/>
<comment type="caution">
    <text evidence="2">The sequence shown here is derived from an EMBL/GenBank/DDBJ whole genome shotgun (WGS) entry which is preliminary data.</text>
</comment>
<dbReference type="PROSITE" id="PS51186">
    <property type="entry name" value="GNAT"/>
    <property type="match status" value="1"/>
</dbReference>
<feature type="domain" description="N-acetyltransferase" evidence="1">
    <location>
        <begin position="7"/>
        <end position="161"/>
    </location>
</feature>
<evidence type="ECO:0000313" key="2">
    <source>
        <dbReference type="EMBL" id="GAD74738.1"/>
    </source>
</evidence>